<proteinExistence type="predicted"/>
<evidence type="ECO:0000313" key="3">
    <source>
        <dbReference type="Proteomes" id="UP000294927"/>
    </source>
</evidence>
<dbReference type="EMBL" id="SOCP01000008">
    <property type="protein sequence ID" value="TDV48776.1"/>
    <property type="molecule type" value="Genomic_DNA"/>
</dbReference>
<protein>
    <submittedName>
        <fullName evidence="2">Uncharacterized protein</fullName>
    </submittedName>
</protein>
<evidence type="ECO:0000313" key="2">
    <source>
        <dbReference type="EMBL" id="TDV48776.1"/>
    </source>
</evidence>
<feature type="compositionally biased region" description="Low complexity" evidence="1">
    <location>
        <begin position="235"/>
        <end position="244"/>
    </location>
</feature>
<dbReference type="AlphaFoldDB" id="A0A4R7VHF9"/>
<feature type="region of interest" description="Disordered" evidence="1">
    <location>
        <begin position="19"/>
        <end position="322"/>
    </location>
</feature>
<gene>
    <name evidence="2" type="ORF">CLV71_108136</name>
</gene>
<name>A0A4R7VHF9_9PSEU</name>
<accession>A0A4R7VHF9</accession>
<dbReference type="Proteomes" id="UP000294927">
    <property type="component" value="Unassembled WGS sequence"/>
</dbReference>
<comment type="caution">
    <text evidence="2">The sequence shown here is derived from an EMBL/GenBank/DDBJ whole genome shotgun (WGS) entry which is preliminary data.</text>
</comment>
<feature type="compositionally biased region" description="Low complexity" evidence="1">
    <location>
        <begin position="186"/>
        <end position="202"/>
    </location>
</feature>
<evidence type="ECO:0000256" key="1">
    <source>
        <dbReference type="SAM" id="MobiDB-lite"/>
    </source>
</evidence>
<feature type="compositionally biased region" description="Gly residues" evidence="1">
    <location>
        <begin position="32"/>
        <end position="44"/>
    </location>
</feature>
<keyword evidence="3" id="KW-1185">Reference proteome</keyword>
<sequence>MTDFLDHLVMRTLGLSQPLRHHAPAGGEVEWPGGGIPRPQGTGGAPTVDPSASPRPEPATDPLAVGGPRTEPALHPDPVPHRRSATHDSSATHAGSADHPDPATHASSTPDTRPATHDGATTRARPAAHGSPATHPGPATDTGFADQPRSATRAVPATRSGAANHAGSAHHARPATHAGSANHVKAANQAGSANQANHAGSATRVEPATHNGSATHDGAGHTGSAIHAQPERVASLSGSPRSSSPEPPAPTAVEAGRVGSARDGVLGGSGPGREAVPNVTVTIGTVVVRPAATAASPAPPRTRRAPTRSMSLGDYLSTREGR</sequence>
<organism evidence="2 3">
    <name type="scientific">Actinophytocola oryzae</name>
    <dbReference type="NCBI Taxonomy" id="502181"/>
    <lineage>
        <taxon>Bacteria</taxon>
        <taxon>Bacillati</taxon>
        <taxon>Actinomycetota</taxon>
        <taxon>Actinomycetes</taxon>
        <taxon>Pseudonocardiales</taxon>
        <taxon>Pseudonocardiaceae</taxon>
    </lineage>
</organism>
<reference evidence="2 3" key="1">
    <citation type="submission" date="2019-03" db="EMBL/GenBank/DDBJ databases">
        <title>Genomic Encyclopedia of Archaeal and Bacterial Type Strains, Phase II (KMG-II): from individual species to whole genera.</title>
        <authorList>
            <person name="Goeker M."/>
        </authorList>
    </citation>
    <scope>NUCLEOTIDE SEQUENCE [LARGE SCALE GENOMIC DNA]</scope>
    <source>
        <strain evidence="2 3">DSM 45499</strain>
    </source>
</reference>